<dbReference type="FunFam" id="1.10.10.10:FF:000087">
    <property type="entry name" value="Transcriptional adapter 2"/>
    <property type="match status" value="1"/>
</dbReference>
<dbReference type="GO" id="GO:0003713">
    <property type="term" value="F:transcription coactivator activity"/>
    <property type="evidence" value="ECO:0007669"/>
    <property type="project" value="InterPro"/>
</dbReference>
<dbReference type="FunFam" id="1.10.10.60:FF:000115">
    <property type="entry name" value="Transcriptional adapter 2"/>
    <property type="match status" value="1"/>
</dbReference>
<reference evidence="17 18" key="1">
    <citation type="journal article" date="2023" name="Hortic Res">
        <title>Pangenome of water caltrop reveals structural variations and asymmetric subgenome divergence after allopolyploidization.</title>
        <authorList>
            <person name="Zhang X."/>
            <person name="Chen Y."/>
            <person name="Wang L."/>
            <person name="Yuan Y."/>
            <person name="Fang M."/>
            <person name="Shi L."/>
            <person name="Lu R."/>
            <person name="Comes H.P."/>
            <person name="Ma Y."/>
            <person name="Chen Y."/>
            <person name="Huang G."/>
            <person name="Zhou Y."/>
            <person name="Zheng Z."/>
            <person name="Qiu Y."/>
        </authorList>
    </citation>
    <scope>NUCLEOTIDE SEQUENCE [LARGE SCALE GENOMIC DNA]</scope>
    <source>
        <strain evidence="17">F231</strain>
    </source>
</reference>
<keyword evidence="5 9" id="KW-0805">Transcription regulation</keyword>
<evidence type="ECO:0000259" key="14">
    <source>
        <dbReference type="PROSITE" id="PS50934"/>
    </source>
</evidence>
<dbReference type="InterPro" id="IPR043145">
    <property type="entry name" value="Znf_ZZ_sf"/>
</dbReference>
<evidence type="ECO:0000256" key="6">
    <source>
        <dbReference type="ARBA" id="ARBA00023125"/>
    </source>
</evidence>
<evidence type="ECO:0000256" key="2">
    <source>
        <dbReference type="ARBA" id="ARBA00022723"/>
    </source>
</evidence>
<dbReference type="FunFam" id="3.30.60.90:FF:000013">
    <property type="entry name" value="Transcriptional adapter"/>
    <property type="match status" value="1"/>
</dbReference>
<dbReference type="SUPFAM" id="SSF57850">
    <property type="entry name" value="RING/U-box"/>
    <property type="match status" value="1"/>
</dbReference>
<keyword evidence="8 9" id="KW-0539">Nucleus</keyword>
<dbReference type="PROSITE" id="PS50135">
    <property type="entry name" value="ZF_ZZ_2"/>
    <property type="match status" value="1"/>
</dbReference>
<dbReference type="InterPro" id="IPR036388">
    <property type="entry name" value="WH-like_DNA-bd_sf"/>
</dbReference>
<name>A0AAN7MFK6_TRANT</name>
<dbReference type="SMART" id="SM00717">
    <property type="entry name" value="SANT"/>
    <property type="match status" value="1"/>
</dbReference>
<dbReference type="GO" id="GO:0003677">
    <property type="term" value="F:DNA binding"/>
    <property type="evidence" value="ECO:0007669"/>
    <property type="project" value="UniProtKB-KW"/>
</dbReference>
<organism evidence="17 18">
    <name type="scientific">Trapa natans</name>
    <name type="common">Water chestnut</name>
    <dbReference type="NCBI Taxonomy" id="22666"/>
    <lineage>
        <taxon>Eukaryota</taxon>
        <taxon>Viridiplantae</taxon>
        <taxon>Streptophyta</taxon>
        <taxon>Embryophyta</taxon>
        <taxon>Tracheophyta</taxon>
        <taxon>Spermatophyta</taxon>
        <taxon>Magnoliopsida</taxon>
        <taxon>eudicotyledons</taxon>
        <taxon>Gunneridae</taxon>
        <taxon>Pentapetalae</taxon>
        <taxon>rosids</taxon>
        <taxon>malvids</taxon>
        <taxon>Myrtales</taxon>
        <taxon>Lythraceae</taxon>
        <taxon>Trapa</taxon>
    </lineage>
</organism>
<keyword evidence="2" id="KW-0479">Metal-binding</keyword>
<dbReference type="Pfam" id="PF25299">
    <property type="entry name" value="ZZ_ADA2"/>
    <property type="match status" value="1"/>
</dbReference>
<evidence type="ECO:0000259" key="15">
    <source>
        <dbReference type="PROSITE" id="PS51293"/>
    </source>
</evidence>
<dbReference type="InterPro" id="IPR016827">
    <property type="entry name" value="Ada2/TADA2"/>
</dbReference>
<dbReference type="Pfam" id="PF00249">
    <property type="entry name" value="Myb_DNA-binding"/>
    <property type="match status" value="1"/>
</dbReference>
<dbReference type="InterPro" id="IPR007526">
    <property type="entry name" value="SWIRM"/>
</dbReference>
<dbReference type="CDD" id="cd02335">
    <property type="entry name" value="ZZ_ADA2"/>
    <property type="match status" value="1"/>
</dbReference>
<feature type="region of interest" description="Disordered" evidence="11">
    <location>
        <begin position="247"/>
        <end position="271"/>
    </location>
</feature>
<evidence type="ECO:0000256" key="4">
    <source>
        <dbReference type="ARBA" id="ARBA00022833"/>
    </source>
</evidence>
<dbReference type="InterPro" id="IPR000433">
    <property type="entry name" value="Znf_ZZ"/>
</dbReference>
<dbReference type="Gene3D" id="1.10.10.60">
    <property type="entry name" value="Homeodomain-like"/>
    <property type="match status" value="1"/>
</dbReference>
<dbReference type="PROSITE" id="PS51294">
    <property type="entry name" value="HTH_MYB"/>
    <property type="match status" value="1"/>
</dbReference>
<dbReference type="InterPro" id="IPR055141">
    <property type="entry name" value="TADA2A_B-like_dom"/>
</dbReference>
<evidence type="ECO:0000256" key="1">
    <source>
        <dbReference type="ARBA" id="ARBA00004123"/>
    </source>
</evidence>
<dbReference type="GO" id="GO:0008270">
    <property type="term" value="F:zinc ion binding"/>
    <property type="evidence" value="ECO:0007669"/>
    <property type="project" value="UniProtKB-KW"/>
</dbReference>
<comment type="caution">
    <text evidence="17">The sequence shown here is derived from an EMBL/GenBank/DDBJ whole genome shotgun (WGS) entry which is preliminary data.</text>
</comment>
<feature type="domain" description="Myb-like" evidence="12">
    <location>
        <begin position="112"/>
        <end position="155"/>
    </location>
</feature>
<feature type="domain" description="SANT" evidence="15">
    <location>
        <begin position="107"/>
        <end position="159"/>
    </location>
</feature>
<evidence type="ECO:0000259" key="16">
    <source>
        <dbReference type="PROSITE" id="PS51294"/>
    </source>
</evidence>
<dbReference type="InterPro" id="IPR041983">
    <property type="entry name" value="ADA2-like_ZZ"/>
</dbReference>
<dbReference type="Gene3D" id="1.10.10.10">
    <property type="entry name" value="Winged helix-like DNA-binding domain superfamily/Winged helix DNA-binding domain"/>
    <property type="match status" value="1"/>
</dbReference>
<dbReference type="InterPro" id="IPR017930">
    <property type="entry name" value="Myb_dom"/>
</dbReference>
<dbReference type="Gene3D" id="3.30.60.90">
    <property type="match status" value="1"/>
</dbReference>
<dbReference type="PROSITE" id="PS50934">
    <property type="entry name" value="SWIRM"/>
    <property type="match status" value="1"/>
</dbReference>
<dbReference type="PANTHER" id="PTHR12374:SF20">
    <property type="entry name" value="TRANSCRIPTIONAL ADAPTER 2-ALPHA"/>
    <property type="match status" value="1"/>
</dbReference>
<evidence type="ECO:0000313" key="17">
    <source>
        <dbReference type="EMBL" id="KAK4796180.1"/>
    </source>
</evidence>
<dbReference type="CDD" id="cd00167">
    <property type="entry name" value="SANT"/>
    <property type="match status" value="1"/>
</dbReference>
<dbReference type="SMART" id="SM00291">
    <property type="entry name" value="ZnF_ZZ"/>
    <property type="match status" value="1"/>
</dbReference>
<dbReference type="PROSITE" id="PS50090">
    <property type="entry name" value="MYB_LIKE"/>
    <property type="match status" value="1"/>
</dbReference>
<keyword evidence="4" id="KW-0862">Zinc</keyword>
<sequence>MGRSRLASRLCDDDPHQRVKRKKSTSGSENTEAKPSVVGAGQEIHEGTVGLCHCNYCNKDISGRIRIKCATCPNFDLCIECFSVGAEITPHKSKHPYRVMDNLSFPLLCPDWSVDEEMLLLEAIEMYGFGNWGEVADYVGSKSKSQCINHYNAVYMNSPCFPLPDLTHVMGKNKEELIVMAEEIGGLKEKTSSSEELPIKEEATVKERVKSVESGKEVQLQQPSSSSTAGKMASHMPLIKNEIEEESQVGRSIGEKKPRVAGGEGPSASDLGGYNFKRQEFEIEYDNDAEQLLADMEFRDCDTDFERELKLQVLHIYSKKLDERKRRKDFILQRNLLYPDPFEKQLSPEERELYDRLKVFMRFHLKENHEKLLKSVIEERRIVRRIEKLQEARAAGCRMAAEANRFIEQKREKEAEESLGMETAHAGPSGKVFLKPNYLINEADGIPNELDNWDISDFPGAQLLSESEKHLCGEIRILPAHYLKMLHVMSTQIMQGKLSKKSDAHCLFKVDPSKVDRVYDMLVMKGIVQTS</sequence>
<dbReference type="GO" id="GO:0003682">
    <property type="term" value="F:chromatin binding"/>
    <property type="evidence" value="ECO:0007669"/>
    <property type="project" value="TreeGrafter"/>
</dbReference>
<dbReference type="InterPro" id="IPR017884">
    <property type="entry name" value="SANT_dom"/>
</dbReference>
<dbReference type="GO" id="GO:0005634">
    <property type="term" value="C:nucleus"/>
    <property type="evidence" value="ECO:0007669"/>
    <property type="project" value="UniProtKB-SubCell"/>
</dbReference>
<evidence type="ECO:0000259" key="12">
    <source>
        <dbReference type="PROSITE" id="PS50090"/>
    </source>
</evidence>
<dbReference type="PANTHER" id="PTHR12374">
    <property type="entry name" value="TRANSCRIPTIONAL ADAPTOR 2 ADA2 -RELATED"/>
    <property type="match status" value="1"/>
</dbReference>
<evidence type="ECO:0000256" key="3">
    <source>
        <dbReference type="ARBA" id="ARBA00022771"/>
    </source>
</evidence>
<dbReference type="SUPFAM" id="SSF46689">
    <property type="entry name" value="Homeodomain-like"/>
    <property type="match status" value="2"/>
</dbReference>
<dbReference type="PROSITE" id="PS51293">
    <property type="entry name" value="SANT"/>
    <property type="match status" value="1"/>
</dbReference>
<comment type="subcellular location">
    <subcellularLocation>
        <location evidence="1 9">Nucleus</location>
    </subcellularLocation>
</comment>
<dbReference type="GO" id="GO:0006357">
    <property type="term" value="P:regulation of transcription by RNA polymerase II"/>
    <property type="evidence" value="ECO:0007669"/>
    <property type="project" value="InterPro"/>
</dbReference>
<dbReference type="InterPro" id="IPR001005">
    <property type="entry name" value="SANT/Myb"/>
</dbReference>
<evidence type="ECO:0000256" key="9">
    <source>
        <dbReference type="PIRNR" id="PIRNR025024"/>
    </source>
</evidence>
<feature type="domain" description="HTH myb-type" evidence="16">
    <location>
        <begin position="112"/>
        <end position="159"/>
    </location>
</feature>
<dbReference type="Pfam" id="PF22941">
    <property type="entry name" value="TADA2A-like_3rd"/>
    <property type="match status" value="1"/>
</dbReference>
<evidence type="ECO:0000256" key="11">
    <source>
        <dbReference type="SAM" id="MobiDB-lite"/>
    </source>
</evidence>
<dbReference type="EMBL" id="JAXQNO010000006">
    <property type="protein sequence ID" value="KAK4796180.1"/>
    <property type="molecule type" value="Genomic_DNA"/>
</dbReference>
<dbReference type="PROSITE" id="PS01357">
    <property type="entry name" value="ZF_ZZ_1"/>
    <property type="match status" value="1"/>
</dbReference>
<feature type="domain" description="ZZ-type" evidence="13">
    <location>
        <begin position="49"/>
        <end position="105"/>
    </location>
</feature>
<keyword evidence="7 9" id="KW-0804">Transcription</keyword>
<dbReference type="PIRSF" id="PIRSF025024">
    <property type="entry name" value="Transcriptional_adaptor_2"/>
    <property type="match status" value="1"/>
</dbReference>
<proteinExistence type="predicted"/>
<feature type="region of interest" description="Disordered" evidence="11">
    <location>
        <begin position="208"/>
        <end position="234"/>
    </location>
</feature>
<keyword evidence="18" id="KW-1185">Reference proteome</keyword>
<accession>A0AAN7MFK6</accession>
<feature type="compositionally biased region" description="Polar residues" evidence="11">
    <location>
        <begin position="219"/>
        <end position="229"/>
    </location>
</feature>
<protein>
    <recommendedName>
        <fullName evidence="9">Transcriptional adapter</fullName>
    </recommendedName>
</protein>
<evidence type="ECO:0000256" key="5">
    <source>
        <dbReference type="ARBA" id="ARBA00023015"/>
    </source>
</evidence>
<dbReference type="InterPro" id="IPR009057">
    <property type="entry name" value="Homeodomain-like_sf"/>
</dbReference>
<evidence type="ECO:0000256" key="7">
    <source>
        <dbReference type="ARBA" id="ARBA00023163"/>
    </source>
</evidence>
<dbReference type="Proteomes" id="UP001346149">
    <property type="component" value="Unassembled WGS sequence"/>
</dbReference>
<evidence type="ECO:0000259" key="13">
    <source>
        <dbReference type="PROSITE" id="PS50135"/>
    </source>
</evidence>
<dbReference type="AlphaFoldDB" id="A0AAN7MFK6"/>
<evidence type="ECO:0000256" key="10">
    <source>
        <dbReference type="PROSITE-ProRule" id="PRU00228"/>
    </source>
</evidence>
<feature type="domain" description="SWIRM" evidence="14">
    <location>
        <begin position="444"/>
        <end position="531"/>
    </location>
</feature>
<evidence type="ECO:0000256" key="8">
    <source>
        <dbReference type="ARBA" id="ARBA00023242"/>
    </source>
</evidence>
<evidence type="ECO:0000313" key="18">
    <source>
        <dbReference type="Proteomes" id="UP001346149"/>
    </source>
</evidence>
<feature type="region of interest" description="Disordered" evidence="11">
    <location>
        <begin position="1"/>
        <end position="36"/>
    </location>
</feature>
<keyword evidence="6" id="KW-0238">DNA-binding</keyword>
<keyword evidence="3 10" id="KW-0863">Zinc-finger</keyword>
<dbReference type="GO" id="GO:0006338">
    <property type="term" value="P:chromatin remodeling"/>
    <property type="evidence" value="ECO:0007669"/>
    <property type="project" value="TreeGrafter"/>
</dbReference>
<gene>
    <name evidence="17" type="ORF">SAY86_028506</name>
</gene>